<evidence type="ECO:0000313" key="6">
    <source>
        <dbReference type="EMBL" id="HIP16880.1"/>
    </source>
</evidence>
<dbReference type="AlphaFoldDB" id="A0A832YRH2"/>
<dbReference type="Proteomes" id="UP000605144">
    <property type="component" value="Unassembled WGS sequence"/>
</dbReference>
<dbReference type="Pfam" id="PF02910">
    <property type="entry name" value="Succ_DH_flav_C"/>
    <property type="match status" value="1"/>
</dbReference>
<protein>
    <submittedName>
        <fullName evidence="6">Fumarate reductase subunit A</fullName>
    </submittedName>
</protein>
<dbReference type="PRINTS" id="PR00368">
    <property type="entry name" value="FADPNR"/>
</dbReference>
<dbReference type="NCBIfam" id="NF004900">
    <property type="entry name" value="PRK06263.1"/>
    <property type="match status" value="1"/>
</dbReference>
<feature type="domain" description="Fumarate reductase/succinate dehydrogenase flavoprotein-like C-terminal" evidence="5">
    <location>
        <begin position="442"/>
        <end position="526"/>
    </location>
</feature>
<comment type="caution">
    <text evidence="6">The sequence shown here is derived from an EMBL/GenBank/DDBJ whole genome shotgun (WGS) entry which is preliminary data.</text>
</comment>
<keyword evidence="2" id="KW-0560">Oxidoreductase</keyword>
<dbReference type="InterPro" id="IPR003953">
    <property type="entry name" value="FAD-dep_OxRdtase_2_FAD-bd"/>
</dbReference>
<dbReference type="FunFam" id="3.90.700.10:FF:000002">
    <property type="entry name" value="L-aspartate oxidase"/>
    <property type="match status" value="1"/>
</dbReference>
<evidence type="ECO:0000259" key="4">
    <source>
        <dbReference type="Pfam" id="PF00890"/>
    </source>
</evidence>
<proteinExistence type="predicted"/>
<sequence>MITDILIIGGGGAAARCAIECEGKNVIMAVKGLFGKSGCTVMAEGGYNAVLNPEDDFQKHYRDTLKGGGYINNPKLVEILVKNASKELRNLERFGVLFDRNQDGTIAQRPFGGQSFNRTCYSGDRTGHELMAGLMEYISKLGNVRILEDLMALKLIVKNNRCYGALFLNLITGDIFPIYATSTVLATGGAGQIYPITSNPIQKVGDGFAMAYNEGVELIDMEMVQFHPTGMANSGILVTEAVRGEGGILYNKNKERFMVNYDRERMELSTRDVVARAIYNEIKMGKGINGGVYLDVSHLKREVIEERLETTFKQFLDIGIDIRREPMVVAPTAHHFMGGVRINEKCQCNIEGLFACGEVAGGIHGANRLGGNALADTQVFGAIAGRSAMEFAEVNEINIGEVKGYTNKIVRDIKRDIKDKMNNGDNKNNEYYSYNVFKLINNFKRVMWDSVSIIRNEKGLKNALLEVNRLKKDLNNIKLNGIVQIQKYFEFKNMLTVAETIIKCALERRESRGAHYRSDYPKMREDLKGNLVVCGDRIEFIKL</sequence>
<dbReference type="PIRSF" id="PIRSF000171">
    <property type="entry name" value="SDHA_APRA_LASPO"/>
    <property type="match status" value="1"/>
</dbReference>
<evidence type="ECO:0000313" key="7">
    <source>
        <dbReference type="Proteomes" id="UP000605144"/>
    </source>
</evidence>
<dbReference type="EMBL" id="DQSV01000018">
    <property type="protein sequence ID" value="HIP16880.1"/>
    <property type="molecule type" value="Genomic_DNA"/>
</dbReference>
<dbReference type="Gene3D" id="3.50.50.60">
    <property type="entry name" value="FAD/NAD(P)-binding domain"/>
    <property type="match status" value="1"/>
</dbReference>
<dbReference type="SUPFAM" id="SSF51905">
    <property type="entry name" value="FAD/NAD(P)-binding domain"/>
    <property type="match status" value="1"/>
</dbReference>
<dbReference type="GO" id="GO:0044281">
    <property type="term" value="P:small molecule metabolic process"/>
    <property type="evidence" value="ECO:0007669"/>
    <property type="project" value="UniProtKB-ARBA"/>
</dbReference>
<dbReference type="InterPro" id="IPR015939">
    <property type="entry name" value="Fum_Rdtase/Succ_DH_flav-like_C"/>
</dbReference>
<keyword evidence="1" id="KW-0285">Flavoprotein</keyword>
<dbReference type="Gene3D" id="1.20.58.100">
    <property type="entry name" value="Fumarate reductase/succinate dehydrogenase flavoprotein-like, C-terminal domain"/>
    <property type="match status" value="1"/>
</dbReference>
<evidence type="ECO:0000256" key="3">
    <source>
        <dbReference type="PIRSR" id="PIRSR000171-1"/>
    </source>
</evidence>
<name>A0A832YRH2_9EURY</name>
<gene>
    <name evidence="6" type="ORF">EYG76_01055</name>
</gene>
<reference evidence="6" key="1">
    <citation type="journal article" date="2020" name="ISME J.">
        <title>Gammaproteobacteria mediating utilization of methyl-, sulfur- and petroleum organic compounds in deep ocean hydrothermal plumes.</title>
        <authorList>
            <person name="Zhou Z."/>
            <person name="Liu Y."/>
            <person name="Pan J."/>
            <person name="Cron B.R."/>
            <person name="Toner B.M."/>
            <person name="Anantharaman K."/>
            <person name="Breier J.A."/>
            <person name="Dick G.J."/>
            <person name="Li M."/>
        </authorList>
    </citation>
    <scope>NUCLEOTIDE SEQUENCE</scope>
    <source>
        <strain evidence="6">SZUA-1385</strain>
    </source>
</reference>
<dbReference type="InterPro" id="IPR036188">
    <property type="entry name" value="FAD/NAD-bd_sf"/>
</dbReference>
<dbReference type="Pfam" id="PF00890">
    <property type="entry name" value="FAD_binding_2"/>
    <property type="match status" value="1"/>
</dbReference>
<evidence type="ECO:0000256" key="2">
    <source>
        <dbReference type="ARBA" id="ARBA00023002"/>
    </source>
</evidence>
<dbReference type="Gene3D" id="3.90.700.10">
    <property type="entry name" value="Succinate dehydrogenase/fumarate reductase flavoprotein, catalytic domain"/>
    <property type="match status" value="1"/>
</dbReference>
<dbReference type="InterPro" id="IPR037099">
    <property type="entry name" value="Fum_R/Succ_DH_flav-like_C_sf"/>
</dbReference>
<feature type="domain" description="FAD-dependent oxidoreductase 2 FAD-binding" evidence="4">
    <location>
        <begin position="4"/>
        <end position="374"/>
    </location>
</feature>
<dbReference type="GO" id="GO:0016491">
    <property type="term" value="F:oxidoreductase activity"/>
    <property type="evidence" value="ECO:0007669"/>
    <property type="project" value="UniProtKB-KW"/>
</dbReference>
<dbReference type="SUPFAM" id="SSF56425">
    <property type="entry name" value="Succinate dehydrogenase/fumarate reductase flavoprotein, catalytic domain"/>
    <property type="match status" value="1"/>
</dbReference>
<dbReference type="PANTHER" id="PTHR11632:SF51">
    <property type="entry name" value="SUCCINATE DEHYDROGENASE [UBIQUINONE] FLAVOPROTEIN SUBUNIT, MITOCHONDRIAL"/>
    <property type="match status" value="1"/>
</dbReference>
<feature type="active site" description="Proton acceptor" evidence="3">
    <location>
        <position position="271"/>
    </location>
</feature>
<evidence type="ECO:0000259" key="5">
    <source>
        <dbReference type="Pfam" id="PF02910"/>
    </source>
</evidence>
<dbReference type="InterPro" id="IPR030664">
    <property type="entry name" value="SdhA/FrdA/AprA"/>
</dbReference>
<dbReference type="SUPFAM" id="SSF46977">
    <property type="entry name" value="Succinate dehydrogenase/fumarate reductase flavoprotein C-terminal domain"/>
    <property type="match status" value="1"/>
</dbReference>
<evidence type="ECO:0000256" key="1">
    <source>
        <dbReference type="ARBA" id="ARBA00022630"/>
    </source>
</evidence>
<dbReference type="InterPro" id="IPR027477">
    <property type="entry name" value="Succ_DH/fumarate_Rdtase_cat_sf"/>
</dbReference>
<accession>A0A832YRH2</accession>
<dbReference type="PANTHER" id="PTHR11632">
    <property type="entry name" value="SUCCINATE DEHYDROGENASE 2 FLAVOPROTEIN SUBUNIT"/>
    <property type="match status" value="1"/>
</dbReference>
<organism evidence="6 7">
    <name type="scientific">Methanothermococcus okinawensis</name>
    <dbReference type="NCBI Taxonomy" id="155863"/>
    <lineage>
        <taxon>Archaea</taxon>
        <taxon>Methanobacteriati</taxon>
        <taxon>Methanobacteriota</taxon>
        <taxon>Methanomada group</taxon>
        <taxon>Methanococci</taxon>
        <taxon>Methanococcales</taxon>
        <taxon>Methanococcaceae</taxon>
        <taxon>Methanothermococcus</taxon>
    </lineage>
</organism>